<protein>
    <submittedName>
        <fullName evidence="1">Uncharacterized protein</fullName>
    </submittedName>
</protein>
<organism evidence="1">
    <name type="scientific">Rhizophagus irregularis (strain DAOM 181602 / DAOM 197198 / MUCL 43194)</name>
    <name type="common">Arbuscular mycorrhizal fungus</name>
    <name type="synonym">Glomus intraradices</name>
    <dbReference type="NCBI Taxonomy" id="747089"/>
    <lineage>
        <taxon>Eukaryota</taxon>
        <taxon>Fungi</taxon>
        <taxon>Fungi incertae sedis</taxon>
        <taxon>Mucoromycota</taxon>
        <taxon>Glomeromycotina</taxon>
        <taxon>Glomeromycetes</taxon>
        <taxon>Glomerales</taxon>
        <taxon>Glomeraceae</taxon>
        <taxon>Rhizophagus</taxon>
    </lineage>
</organism>
<name>U9T7U5_RHIID</name>
<accession>U9T7U5</accession>
<dbReference type="AlphaFoldDB" id="U9T7U5"/>
<sequence length="66" mass="7642">MIFSKSAYNSKYKVAVVIETETPLSTAWNHFHSFLYLRSQLARNYHTDRPPSGAIYTPSFQNFITP</sequence>
<proteinExistence type="predicted"/>
<evidence type="ECO:0000313" key="1">
    <source>
        <dbReference type="EMBL" id="ERZ99420.1"/>
    </source>
</evidence>
<dbReference type="HOGENOM" id="CLU_2832499_0_0_1"/>
<gene>
    <name evidence="1" type="ORF">GLOINDRAFT_9511</name>
</gene>
<dbReference type="EMBL" id="KI297979">
    <property type="protein sequence ID" value="ERZ99420.1"/>
    <property type="molecule type" value="Genomic_DNA"/>
</dbReference>
<reference evidence="1" key="1">
    <citation type="submission" date="2013-07" db="EMBL/GenBank/DDBJ databases">
        <title>The genome of an arbuscular mycorrhizal fungus provides insights into the evolution of the oldest plant symbiosis.</title>
        <authorList>
            <consortium name="DOE Joint Genome Institute"/>
            <person name="Tisserant E."/>
            <person name="Malbreil M."/>
            <person name="Kuo A."/>
            <person name="Kohler A."/>
            <person name="Symeonidi A."/>
            <person name="Balestrini R."/>
            <person name="Charron P."/>
            <person name="Duensing N."/>
            <person name="Frei-dit-Frey N."/>
            <person name="Gianinazzi-Pearson V."/>
            <person name="Gilbert B."/>
            <person name="Handa Y."/>
            <person name="Hijri M."/>
            <person name="Kaul R."/>
            <person name="Kawaguchi M."/>
            <person name="Krajinski F."/>
            <person name="Lammers P."/>
            <person name="Lapierre D."/>
            <person name="Masclaux F.G."/>
            <person name="Murat C."/>
            <person name="Morin E."/>
            <person name="Ndikumana S."/>
            <person name="Pagni M."/>
            <person name="Petitpierre D."/>
            <person name="Requena N."/>
            <person name="Rosikiewicz P."/>
            <person name="Riley R."/>
            <person name="Saito K."/>
            <person name="San Clemente H."/>
            <person name="Shapiro H."/>
            <person name="van Tuinen D."/>
            <person name="Becard G."/>
            <person name="Bonfante P."/>
            <person name="Paszkowski U."/>
            <person name="Shachar-Hill Y."/>
            <person name="Young J.P."/>
            <person name="Sanders I.R."/>
            <person name="Henrissat B."/>
            <person name="Rensing S.A."/>
            <person name="Grigoriev I.V."/>
            <person name="Corradi N."/>
            <person name="Roux C."/>
            <person name="Martin F."/>
        </authorList>
    </citation>
    <scope>NUCLEOTIDE SEQUENCE</scope>
    <source>
        <strain evidence="1">DAOM 197198</strain>
    </source>
</reference>